<name>A0A211ZIT0_9PROT</name>
<dbReference type="EMBL" id="NHON01000041">
    <property type="protein sequence ID" value="OWJ65198.1"/>
    <property type="molecule type" value="Genomic_DNA"/>
</dbReference>
<protein>
    <submittedName>
        <fullName evidence="1">Uncharacterized protein</fullName>
    </submittedName>
</protein>
<accession>A0A211ZIT0</accession>
<dbReference type="AlphaFoldDB" id="A0A211ZIT0"/>
<sequence>MEPAPEDLDVQAYCRSLALQQIQMLTRLAEIAMQLAEAEGARAIAAQVRAAAPKADEAAVQDARAEAQEAGMAFSRFSRSVHRSLALRSRAADSLCARDKAQAADRAAARQDRRDRHRNEVEGVLRHMIWDEIGDFSRGARAVAAQARAVQPKADEAAVQDARAEAQEAGMAFSRFSRSVHRSLALRGRAADSLCARDKAQAADRAAARQDRRDRHRNEVEGVLRHMIWDEIGDFSRVEALHAELEERVEDLYDDETLRVEDRPLGSVMAGLACGLGLTEEWGRWSPAWPGTPDPARPAGDAAKVAVERARRRDAAVAAVERSFADLPDPARIPGIRAGLAARVREADVIAWLDTETTQTVARRLCRSLGIDSYNCFEKPAIADTG</sequence>
<evidence type="ECO:0000313" key="2">
    <source>
        <dbReference type="Proteomes" id="UP000196655"/>
    </source>
</evidence>
<dbReference type="OrthoDB" id="7368719at2"/>
<keyword evidence="2" id="KW-1185">Reference proteome</keyword>
<comment type="caution">
    <text evidence="1">The sequence shown here is derived from an EMBL/GenBank/DDBJ whole genome shotgun (WGS) entry which is preliminary data.</text>
</comment>
<gene>
    <name evidence="1" type="ORF">BWR60_20650</name>
</gene>
<dbReference type="Proteomes" id="UP000196655">
    <property type="component" value="Unassembled WGS sequence"/>
</dbReference>
<organism evidence="1 2">
    <name type="scientific">Inquilinus limosus</name>
    <dbReference type="NCBI Taxonomy" id="171674"/>
    <lineage>
        <taxon>Bacteria</taxon>
        <taxon>Pseudomonadati</taxon>
        <taxon>Pseudomonadota</taxon>
        <taxon>Alphaproteobacteria</taxon>
        <taxon>Rhodospirillales</taxon>
        <taxon>Rhodospirillaceae</taxon>
        <taxon>Inquilinus</taxon>
    </lineage>
</organism>
<reference evidence="2" key="1">
    <citation type="submission" date="2017-05" db="EMBL/GenBank/DDBJ databases">
        <authorList>
            <person name="Macchi M."/>
            <person name="Festa S."/>
            <person name="Coppotelli B.M."/>
            <person name="Morelli I.S."/>
        </authorList>
    </citation>
    <scope>NUCLEOTIDE SEQUENCE [LARGE SCALE GENOMIC DNA]</scope>
    <source>
        <strain evidence="2">I</strain>
    </source>
</reference>
<proteinExistence type="predicted"/>
<evidence type="ECO:0000313" key="1">
    <source>
        <dbReference type="EMBL" id="OWJ65198.1"/>
    </source>
</evidence>